<keyword evidence="3" id="KW-0804">Transcription</keyword>
<dbReference type="EMBL" id="JABEND010000001">
    <property type="protein sequence ID" value="NNG34379.1"/>
    <property type="molecule type" value="Genomic_DNA"/>
</dbReference>
<keyword evidence="6" id="KW-1185">Reference proteome</keyword>
<comment type="caution">
    <text evidence="5">The sequence shown here is derived from an EMBL/GenBank/DDBJ whole genome shotgun (WGS) entry which is preliminary data.</text>
</comment>
<evidence type="ECO:0000256" key="1">
    <source>
        <dbReference type="ARBA" id="ARBA00023015"/>
    </source>
</evidence>
<evidence type="ECO:0000313" key="5">
    <source>
        <dbReference type="EMBL" id="NNG34379.1"/>
    </source>
</evidence>
<dbReference type="Gene3D" id="1.10.10.10">
    <property type="entry name" value="Winged helix-like DNA-binding domain superfamily/Winged helix DNA-binding domain"/>
    <property type="match status" value="1"/>
</dbReference>
<dbReference type="RefSeq" id="WP_171198026.1">
    <property type="nucleotide sequence ID" value="NZ_JABEND010000001.1"/>
</dbReference>
<gene>
    <name evidence="5" type="ORF">HKD39_01315</name>
</gene>
<dbReference type="InterPro" id="IPR001845">
    <property type="entry name" value="HTH_ArsR_DNA-bd_dom"/>
</dbReference>
<evidence type="ECO:0000313" key="6">
    <source>
        <dbReference type="Proteomes" id="UP000562984"/>
    </source>
</evidence>
<dbReference type="Proteomes" id="UP000562984">
    <property type="component" value="Unassembled WGS sequence"/>
</dbReference>
<dbReference type="InterPro" id="IPR051011">
    <property type="entry name" value="Metal_resp_trans_reg"/>
</dbReference>
<evidence type="ECO:0000256" key="2">
    <source>
        <dbReference type="ARBA" id="ARBA00023125"/>
    </source>
</evidence>
<dbReference type="InterPro" id="IPR036390">
    <property type="entry name" value="WH_DNA-bd_sf"/>
</dbReference>
<name>A0A849A163_9ACTN</name>
<dbReference type="InterPro" id="IPR036388">
    <property type="entry name" value="WH-like_DNA-bd_sf"/>
</dbReference>
<feature type="domain" description="HTH arsR-type" evidence="4">
    <location>
        <begin position="254"/>
        <end position="327"/>
    </location>
</feature>
<evidence type="ECO:0000256" key="3">
    <source>
        <dbReference type="ARBA" id="ARBA00023163"/>
    </source>
</evidence>
<proteinExistence type="predicted"/>
<sequence>MVIRLHFTASDIARVRLAPGPAPLQEVAGAVRKLGNQRPAHAAWRREVLAGVDPGQLHRLVDLVCGPGCRPEFVVPLTEGVDEGIEQIMAQPAAVVRQDLAEVNEYSGVLPRWTEELVPAGSPRRREVGAALRAVFAAAVVPYWPTLLIDLQADRARLVSRLVLGGVDALLSDLHPAVRWDAPVLQVGLGNEPAHDIFLEGRGLVLIPSLFLTGRPAVSTGDDPSRTPALSYPVLPELPVLSAPAGVSGSDAAALARLLGATRAAVLTAVAAEPGQSTSAVAANLEIAVASASEHLAVLRGAGLVASRRRGTAMAHRATDLGGAVLRAPRAGF</sequence>
<protein>
    <submittedName>
        <fullName evidence="5">Helix-turn-helix transcriptional regulator</fullName>
    </submittedName>
</protein>
<dbReference type="SMART" id="SM00418">
    <property type="entry name" value="HTH_ARSR"/>
    <property type="match status" value="1"/>
</dbReference>
<evidence type="ECO:0000259" key="4">
    <source>
        <dbReference type="SMART" id="SM00418"/>
    </source>
</evidence>
<dbReference type="InterPro" id="IPR011991">
    <property type="entry name" value="ArsR-like_HTH"/>
</dbReference>
<organism evidence="5 6">
    <name type="scientific">Nakamurella aerolata</name>
    <dbReference type="NCBI Taxonomy" id="1656892"/>
    <lineage>
        <taxon>Bacteria</taxon>
        <taxon>Bacillati</taxon>
        <taxon>Actinomycetota</taxon>
        <taxon>Actinomycetes</taxon>
        <taxon>Nakamurellales</taxon>
        <taxon>Nakamurellaceae</taxon>
        <taxon>Nakamurella</taxon>
    </lineage>
</organism>
<dbReference type="GO" id="GO:0003677">
    <property type="term" value="F:DNA binding"/>
    <property type="evidence" value="ECO:0007669"/>
    <property type="project" value="UniProtKB-KW"/>
</dbReference>
<dbReference type="PANTHER" id="PTHR43132:SF8">
    <property type="entry name" value="HTH-TYPE TRANSCRIPTIONAL REGULATOR KMTR"/>
    <property type="match status" value="1"/>
</dbReference>
<dbReference type="GO" id="GO:0003700">
    <property type="term" value="F:DNA-binding transcription factor activity"/>
    <property type="evidence" value="ECO:0007669"/>
    <property type="project" value="InterPro"/>
</dbReference>
<dbReference type="SUPFAM" id="SSF46785">
    <property type="entry name" value="Winged helix' DNA-binding domain"/>
    <property type="match status" value="1"/>
</dbReference>
<dbReference type="Pfam" id="PF12840">
    <property type="entry name" value="HTH_20"/>
    <property type="match status" value="1"/>
</dbReference>
<keyword evidence="1" id="KW-0805">Transcription regulation</keyword>
<dbReference type="CDD" id="cd00090">
    <property type="entry name" value="HTH_ARSR"/>
    <property type="match status" value="1"/>
</dbReference>
<accession>A0A849A163</accession>
<keyword evidence="2" id="KW-0238">DNA-binding</keyword>
<reference evidence="5 6" key="1">
    <citation type="submission" date="2020-05" db="EMBL/GenBank/DDBJ databases">
        <title>Nakamurella sp. DB0629 isolated from air conditioner.</title>
        <authorList>
            <person name="Kim D.H."/>
            <person name="Kim D.-U."/>
        </authorList>
    </citation>
    <scope>NUCLEOTIDE SEQUENCE [LARGE SCALE GENOMIC DNA]</scope>
    <source>
        <strain evidence="5 6">DB0629</strain>
    </source>
</reference>
<dbReference type="AlphaFoldDB" id="A0A849A163"/>
<dbReference type="PANTHER" id="PTHR43132">
    <property type="entry name" value="ARSENICAL RESISTANCE OPERON REPRESSOR ARSR-RELATED"/>
    <property type="match status" value="1"/>
</dbReference>